<organism evidence="1 2">
    <name type="scientific">Paracoccus cavernae</name>
    <dbReference type="NCBI Taxonomy" id="1571207"/>
    <lineage>
        <taxon>Bacteria</taxon>
        <taxon>Pseudomonadati</taxon>
        <taxon>Pseudomonadota</taxon>
        <taxon>Alphaproteobacteria</taxon>
        <taxon>Rhodobacterales</taxon>
        <taxon>Paracoccaceae</taxon>
        <taxon>Paracoccus</taxon>
    </lineage>
</organism>
<name>A0ABT8DCV1_9RHOB</name>
<dbReference type="RefSeq" id="WP_377788171.1">
    <property type="nucleotide sequence ID" value="NZ_JBHUOC010000006.1"/>
</dbReference>
<protein>
    <recommendedName>
        <fullName evidence="3">Polymer-forming cytoskeletal protein</fullName>
    </recommendedName>
</protein>
<evidence type="ECO:0008006" key="3">
    <source>
        <dbReference type="Google" id="ProtNLM"/>
    </source>
</evidence>
<proteinExistence type="predicted"/>
<dbReference type="Proteomes" id="UP001243846">
    <property type="component" value="Unassembled WGS sequence"/>
</dbReference>
<dbReference type="EMBL" id="JAUFRC010000002">
    <property type="protein sequence ID" value="MDN3713691.1"/>
    <property type="molecule type" value="Genomic_DNA"/>
</dbReference>
<reference evidence="2" key="1">
    <citation type="journal article" date="2019" name="Int. J. Syst. Evol. Microbiol.">
        <title>The Global Catalogue of Microorganisms (GCM) 10K type strain sequencing project: providing services to taxonomists for standard genome sequencing and annotation.</title>
        <authorList>
            <consortium name="The Broad Institute Genomics Platform"/>
            <consortium name="The Broad Institute Genome Sequencing Center for Infectious Disease"/>
            <person name="Wu L."/>
            <person name="Ma J."/>
        </authorList>
    </citation>
    <scope>NUCLEOTIDE SEQUENCE [LARGE SCALE GENOMIC DNA]</scope>
    <source>
        <strain evidence="2">CECT 8482</strain>
    </source>
</reference>
<sequence>MLNIADVRVQEGHNLTAAEMVRNSGTLALAGRLTGDLGNTGTLALERGVVDGSVTSNGQITGAGRITGTLFNNADLTLNDRLRVGTLQNNRRLTVARGRALVADEAVVNLGTFDLLGQLQGNLVNEAGHVANLGAGPPITAR</sequence>
<accession>A0ABT8DCV1</accession>
<gene>
    <name evidence="1" type="ORF">QWZ10_21555</name>
</gene>
<evidence type="ECO:0000313" key="2">
    <source>
        <dbReference type="Proteomes" id="UP001243846"/>
    </source>
</evidence>
<comment type="caution">
    <text evidence="1">The sequence shown here is derived from an EMBL/GenBank/DDBJ whole genome shotgun (WGS) entry which is preliminary data.</text>
</comment>
<keyword evidence="2" id="KW-1185">Reference proteome</keyword>
<evidence type="ECO:0000313" key="1">
    <source>
        <dbReference type="EMBL" id="MDN3713691.1"/>
    </source>
</evidence>